<dbReference type="Gene3D" id="1.20.5.1930">
    <property type="match status" value="1"/>
</dbReference>
<sequence length="426" mass="45302">MTSDDAYRLSPWRMLSGSPLRFLFSSYPWRAVAYTIISLALGWTVFMAYVVIVLLPFAPAWSILLGRIERQRVRMLRMAAIADPHPAVTGSFGARARARLAEPVTWREVVYSLALAAFAPLATLGLLIACVLTGGFAAAPLVVAAGGQMSIGPWQLETPQEAWRVVPVALPLFILTLYLFGAAAAIVASIAAGLLGPREEELAAQVADLRSSRGTLVGSFEAERRRIERDLHDGPQQHLVGAVMHLGEIAQDSDDPATRAHIETAQARVERALAELRDTVRGVNPRVLDDHGVEAACAELGGPVLVRVIRGPGWIPGRRLPGETERALFYTASEAVTNAAKHGGASTVTIEFAEAAGVVSMTVTDDGCGGAVPAAGRGLAGLVERAATIGGESHRRQPGRRADRPSLVRVGPRVTPSACPAGRRPH</sequence>
<keyword evidence="10" id="KW-0812">Transmembrane</keyword>
<keyword evidence="6 13" id="KW-0418">Kinase</keyword>
<evidence type="ECO:0000259" key="11">
    <source>
        <dbReference type="Pfam" id="PF07730"/>
    </source>
</evidence>
<evidence type="ECO:0000313" key="13">
    <source>
        <dbReference type="EMBL" id="GAA2373669.1"/>
    </source>
</evidence>
<dbReference type="SUPFAM" id="SSF55874">
    <property type="entry name" value="ATPase domain of HSP90 chaperone/DNA topoisomerase II/histidine kinase"/>
    <property type="match status" value="1"/>
</dbReference>
<feature type="transmembrane region" description="Helical" evidence="10">
    <location>
        <begin position="46"/>
        <end position="68"/>
    </location>
</feature>
<keyword evidence="14" id="KW-1185">Reference proteome</keyword>
<evidence type="ECO:0000256" key="3">
    <source>
        <dbReference type="ARBA" id="ARBA00022553"/>
    </source>
</evidence>
<feature type="region of interest" description="Disordered" evidence="9">
    <location>
        <begin position="391"/>
        <end position="426"/>
    </location>
</feature>
<name>A0ABP5UBP6_9ACTN</name>
<protein>
    <recommendedName>
        <fullName evidence="2">histidine kinase</fullName>
        <ecNumber evidence="2">2.7.13.3</ecNumber>
    </recommendedName>
</protein>
<dbReference type="InterPro" id="IPR036890">
    <property type="entry name" value="HATPase_C_sf"/>
</dbReference>
<evidence type="ECO:0000256" key="4">
    <source>
        <dbReference type="ARBA" id="ARBA00022679"/>
    </source>
</evidence>
<dbReference type="RefSeq" id="WP_346075310.1">
    <property type="nucleotide sequence ID" value="NZ_BAAARB010000004.1"/>
</dbReference>
<dbReference type="PANTHER" id="PTHR24421:SF10">
    <property type="entry name" value="NITRATE_NITRITE SENSOR PROTEIN NARQ"/>
    <property type="match status" value="1"/>
</dbReference>
<evidence type="ECO:0000256" key="2">
    <source>
        <dbReference type="ARBA" id="ARBA00012438"/>
    </source>
</evidence>
<feature type="transmembrane region" description="Helical" evidence="10">
    <location>
        <begin position="109"/>
        <end position="142"/>
    </location>
</feature>
<organism evidence="13 14">
    <name type="scientific">Gordonia cholesterolivorans</name>
    <dbReference type="NCBI Taxonomy" id="559625"/>
    <lineage>
        <taxon>Bacteria</taxon>
        <taxon>Bacillati</taxon>
        <taxon>Actinomycetota</taxon>
        <taxon>Actinomycetes</taxon>
        <taxon>Mycobacteriales</taxon>
        <taxon>Gordoniaceae</taxon>
        <taxon>Gordonia</taxon>
    </lineage>
</organism>
<keyword evidence="8" id="KW-0902">Two-component regulatory system</keyword>
<comment type="caution">
    <text evidence="13">The sequence shown here is derived from an EMBL/GenBank/DDBJ whole genome shotgun (WGS) entry which is preliminary data.</text>
</comment>
<dbReference type="Proteomes" id="UP001501170">
    <property type="component" value="Unassembled WGS sequence"/>
</dbReference>
<dbReference type="InterPro" id="IPR050482">
    <property type="entry name" value="Sensor_HK_TwoCompSys"/>
</dbReference>
<gene>
    <name evidence="13" type="ORF">GCM10009855_11110</name>
</gene>
<evidence type="ECO:0000259" key="12">
    <source>
        <dbReference type="Pfam" id="PF13796"/>
    </source>
</evidence>
<evidence type="ECO:0000256" key="7">
    <source>
        <dbReference type="ARBA" id="ARBA00022840"/>
    </source>
</evidence>
<feature type="domain" description="Signal transduction histidine kinase subgroup 3 dimerisation and phosphoacceptor" evidence="11">
    <location>
        <begin position="223"/>
        <end position="287"/>
    </location>
</feature>
<evidence type="ECO:0000256" key="8">
    <source>
        <dbReference type="ARBA" id="ARBA00023012"/>
    </source>
</evidence>
<evidence type="ECO:0000313" key="14">
    <source>
        <dbReference type="Proteomes" id="UP001501170"/>
    </source>
</evidence>
<dbReference type="CDD" id="cd16917">
    <property type="entry name" value="HATPase_UhpB-NarQ-NarX-like"/>
    <property type="match status" value="1"/>
</dbReference>
<reference evidence="14" key="1">
    <citation type="journal article" date="2019" name="Int. J. Syst. Evol. Microbiol.">
        <title>The Global Catalogue of Microorganisms (GCM) 10K type strain sequencing project: providing services to taxonomists for standard genome sequencing and annotation.</title>
        <authorList>
            <consortium name="The Broad Institute Genomics Platform"/>
            <consortium name="The Broad Institute Genome Sequencing Center for Infectious Disease"/>
            <person name="Wu L."/>
            <person name="Ma J."/>
        </authorList>
    </citation>
    <scope>NUCLEOTIDE SEQUENCE [LARGE SCALE GENOMIC DNA]</scope>
    <source>
        <strain evidence="14">JCM 16227</strain>
    </source>
</reference>
<feature type="transmembrane region" description="Helical" evidence="10">
    <location>
        <begin position="162"/>
        <end position="195"/>
    </location>
</feature>
<evidence type="ECO:0000256" key="6">
    <source>
        <dbReference type="ARBA" id="ARBA00022777"/>
    </source>
</evidence>
<proteinExistence type="predicted"/>
<keyword evidence="3" id="KW-0597">Phosphoprotein</keyword>
<evidence type="ECO:0000256" key="9">
    <source>
        <dbReference type="SAM" id="MobiDB-lite"/>
    </source>
</evidence>
<dbReference type="Pfam" id="PF07730">
    <property type="entry name" value="HisKA_3"/>
    <property type="match status" value="1"/>
</dbReference>
<evidence type="ECO:0000256" key="10">
    <source>
        <dbReference type="SAM" id="Phobius"/>
    </source>
</evidence>
<accession>A0ABP5UBP6</accession>
<evidence type="ECO:0000256" key="1">
    <source>
        <dbReference type="ARBA" id="ARBA00000085"/>
    </source>
</evidence>
<dbReference type="Pfam" id="PF13796">
    <property type="entry name" value="Sensor"/>
    <property type="match status" value="1"/>
</dbReference>
<dbReference type="Gene3D" id="3.30.565.10">
    <property type="entry name" value="Histidine kinase-like ATPase, C-terminal domain"/>
    <property type="match status" value="1"/>
</dbReference>
<dbReference type="EC" id="2.7.13.3" evidence="2"/>
<feature type="domain" description="Putative sensor" evidence="12">
    <location>
        <begin position="33"/>
        <end position="195"/>
    </location>
</feature>
<dbReference type="InterPro" id="IPR011712">
    <property type="entry name" value="Sig_transdc_His_kin_sub3_dim/P"/>
</dbReference>
<keyword evidence="10" id="KW-0472">Membrane</keyword>
<dbReference type="EMBL" id="BAAARB010000004">
    <property type="protein sequence ID" value="GAA2373669.1"/>
    <property type="molecule type" value="Genomic_DNA"/>
</dbReference>
<dbReference type="GO" id="GO:0016301">
    <property type="term" value="F:kinase activity"/>
    <property type="evidence" value="ECO:0007669"/>
    <property type="project" value="UniProtKB-KW"/>
</dbReference>
<comment type="catalytic activity">
    <reaction evidence="1">
        <text>ATP + protein L-histidine = ADP + protein N-phospho-L-histidine.</text>
        <dbReference type="EC" id="2.7.13.3"/>
    </reaction>
</comment>
<dbReference type="InterPro" id="IPR025828">
    <property type="entry name" value="Put_sensor_dom"/>
</dbReference>
<keyword evidence="4" id="KW-0808">Transferase</keyword>
<keyword evidence="5" id="KW-0547">Nucleotide-binding</keyword>
<feature type="compositionally biased region" description="Basic and acidic residues" evidence="9">
    <location>
        <begin position="392"/>
        <end position="406"/>
    </location>
</feature>
<keyword evidence="7" id="KW-0067">ATP-binding</keyword>
<dbReference type="PANTHER" id="PTHR24421">
    <property type="entry name" value="NITRATE/NITRITE SENSOR PROTEIN NARX-RELATED"/>
    <property type="match status" value="1"/>
</dbReference>
<evidence type="ECO:0000256" key="5">
    <source>
        <dbReference type="ARBA" id="ARBA00022741"/>
    </source>
</evidence>
<keyword evidence="10" id="KW-1133">Transmembrane helix</keyword>